<reference evidence="2" key="2">
    <citation type="submission" date="2010-07" db="EMBL/GenBank/DDBJ databases">
        <authorList>
            <consortium name="The Broad Institute Genome Sequencing Platform"/>
            <consortium name="Broad Institute Genome Sequencing Center for Infectious Disease"/>
            <person name="Ma L.-J."/>
            <person name="Dead R."/>
            <person name="Young S."/>
            <person name="Zeng Q."/>
            <person name="Koehrsen M."/>
            <person name="Alvarado L."/>
            <person name="Berlin A."/>
            <person name="Chapman S.B."/>
            <person name="Chen Z."/>
            <person name="Freedman E."/>
            <person name="Gellesch M."/>
            <person name="Goldberg J."/>
            <person name="Griggs A."/>
            <person name="Gujja S."/>
            <person name="Heilman E.R."/>
            <person name="Heiman D."/>
            <person name="Hepburn T."/>
            <person name="Howarth C."/>
            <person name="Jen D."/>
            <person name="Larson L."/>
            <person name="Mehta T."/>
            <person name="Neiman D."/>
            <person name="Pearson M."/>
            <person name="Roberts A."/>
            <person name="Saif S."/>
            <person name="Shea T."/>
            <person name="Shenoy N."/>
            <person name="Sisk P."/>
            <person name="Stolte C."/>
            <person name="Sykes S."/>
            <person name="Walk T."/>
            <person name="White J."/>
            <person name="Yandava C."/>
            <person name="Haas B."/>
            <person name="Nusbaum C."/>
            <person name="Birren B."/>
        </authorList>
    </citation>
    <scope>NUCLEOTIDE SEQUENCE</scope>
    <source>
        <strain evidence="2">R3-111a-1</strain>
    </source>
</reference>
<accession>J3P8Q8</accession>
<reference evidence="4" key="1">
    <citation type="submission" date="2010-07" db="EMBL/GenBank/DDBJ databases">
        <title>The genome sequence of Gaeumannomyces graminis var. tritici strain R3-111a-1.</title>
        <authorList>
            <consortium name="The Broad Institute Genome Sequencing Platform"/>
            <person name="Ma L.-J."/>
            <person name="Dead R."/>
            <person name="Young S."/>
            <person name="Zeng Q."/>
            <person name="Koehrsen M."/>
            <person name="Alvarado L."/>
            <person name="Berlin A."/>
            <person name="Chapman S.B."/>
            <person name="Chen Z."/>
            <person name="Freedman E."/>
            <person name="Gellesch M."/>
            <person name="Goldberg J."/>
            <person name="Griggs A."/>
            <person name="Gujja S."/>
            <person name="Heilman E.R."/>
            <person name="Heiman D."/>
            <person name="Hepburn T."/>
            <person name="Howarth C."/>
            <person name="Jen D."/>
            <person name="Larson L."/>
            <person name="Mehta T."/>
            <person name="Neiman D."/>
            <person name="Pearson M."/>
            <person name="Roberts A."/>
            <person name="Saif S."/>
            <person name="Shea T."/>
            <person name="Shenoy N."/>
            <person name="Sisk P."/>
            <person name="Stolte C."/>
            <person name="Sykes S."/>
            <person name="Walk T."/>
            <person name="White J."/>
            <person name="Yandava C."/>
            <person name="Haas B."/>
            <person name="Nusbaum C."/>
            <person name="Birren B."/>
        </authorList>
    </citation>
    <scope>NUCLEOTIDE SEQUENCE [LARGE SCALE GENOMIC DNA]</scope>
    <source>
        <strain evidence="4">R3-111a-1</strain>
    </source>
</reference>
<evidence type="ECO:0000256" key="1">
    <source>
        <dbReference type="SAM" id="MobiDB-lite"/>
    </source>
</evidence>
<feature type="region of interest" description="Disordered" evidence="1">
    <location>
        <begin position="187"/>
        <end position="225"/>
    </location>
</feature>
<gene>
    <name evidence="3" type="primary">20350351</name>
    <name evidence="2" type="ORF">GGTG_09893</name>
</gene>
<reference evidence="2" key="3">
    <citation type="submission" date="2010-09" db="EMBL/GenBank/DDBJ databases">
        <title>Annotation of Gaeumannomyces graminis var. tritici R3-111a-1.</title>
        <authorList>
            <consortium name="The Broad Institute Genome Sequencing Platform"/>
            <person name="Ma L.-J."/>
            <person name="Dead R."/>
            <person name="Young S.K."/>
            <person name="Zeng Q."/>
            <person name="Gargeya S."/>
            <person name="Fitzgerald M."/>
            <person name="Haas B."/>
            <person name="Abouelleil A."/>
            <person name="Alvarado L."/>
            <person name="Arachchi H.M."/>
            <person name="Berlin A."/>
            <person name="Brown A."/>
            <person name="Chapman S.B."/>
            <person name="Chen Z."/>
            <person name="Dunbar C."/>
            <person name="Freedman E."/>
            <person name="Gearin G."/>
            <person name="Gellesch M."/>
            <person name="Goldberg J."/>
            <person name="Griggs A."/>
            <person name="Gujja S."/>
            <person name="Heiman D."/>
            <person name="Howarth C."/>
            <person name="Larson L."/>
            <person name="Lui A."/>
            <person name="MacDonald P.J.P."/>
            <person name="Mehta T."/>
            <person name="Montmayeur A."/>
            <person name="Murphy C."/>
            <person name="Neiman D."/>
            <person name="Pearson M."/>
            <person name="Priest M."/>
            <person name="Roberts A."/>
            <person name="Saif S."/>
            <person name="Shea T."/>
            <person name="Shenoy N."/>
            <person name="Sisk P."/>
            <person name="Stolte C."/>
            <person name="Sykes S."/>
            <person name="Yandava C."/>
            <person name="Wortman J."/>
            <person name="Nusbaum C."/>
            <person name="Birren B."/>
        </authorList>
    </citation>
    <scope>NUCLEOTIDE SEQUENCE</scope>
    <source>
        <strain evidence="2">R3-111a-1</strain>
    </source>
</reference>
<dbReference type="EnsemblFungi" id="EJT73042">
    <property type="protein sequence ID" value="EJT73042"/>
    <property type="gene ID" value="GGTG_09893"/>
</dbReference>
<evidence type="ECO:0000313" key="4">
    <source>
        <dbReference type="Proteomes" id="UP000006039"/>
    </source>
</evidence>
<dbReference type="HOGENOM" id="CLU_956572_0_0_1"/>
<dbReference type="GeneID" id="20350351"/>
<reference evidence="3" key="4">
    <citation type="journal article" date="2015" name="G3 (Bethesda)">
        <title>Genome sequences of three phytopathogenic species of the Magnaporthaceae family of fungi.</title>
        <authorList>
            <person name="Okagaki L.H."/>
            <person name="Nunes C.C."/>
            <person name="Sailsbery J."/>
            <person name="Clay B."/>
            <person name="Brown D."/>
            <person name="John T."/>
            <person name="Oh Y."/>
            <person name="Young N."/>
            <person name="Fitzgerald M."/>
            <person name="Haas B.J."/>
            <person name="Zeng Q."/>
            <person name="Young S."/>
            <person name="Adiconis X."/>
            <person name="Fan L."/>
            <person name="Levin J.Z."/>
            <person name="Mitchell T.K."/>
            <person name="Okubara P.A."/>
            <person name="Farman M.L."/>
            <person name="Kohn L.M."/>
            <person name="Birren B."/>
            <person name="Ma L.-J."/>
            <person name="Dean R.A."/>
        </authorList>
    </citation>
    <scope>NUCLEOTIDE SEQUENCE</scope>
    <source>
        <strain evidence="3">R3-111a-1</strain>
    </source>
</reference>
<dbReference type="RefSeq" id="XP_009226016.1">
    <property type="nucleotide sequence ID" value="XM_009227752.1"/>
</dbReference>
<dbReference type="OrthoDB" id="5243768at2759"/>
<feature type="compositionally biased region" description="Polar residues" evidence="1">
    <location>
        <begin position="1"/>
        <end position="10"/>
    </location>
</feature>
<evidence type="ECO:0000313" key="2">
    <source>
        <dbReference type="EMBL" id="EJT73042.1"/>
    </source>
</evidence>
<dbReference type="AlphaFoldDB" id="J3P8Q8"/>
<feature type="compositionally biased region" description="Basic and acidic residues" evidence="1">
    <location>
        <begin position="11"/>
        <end position="30"/>
    </location>
</feature>
<evidence type="ECO:0000313" key="3">
    <source>
        <dbReference type="EnsemblFungi" id="EJT73042"/>
    </source>
</evidence>
<feature type="compositionally biased region" description="Basic residues" evidence="1">
    <location>
        <begin position="281"/>
        <end position="291"/>
    </location>
</feature>
<protein>
    <submittedName>
        <fullName evidence="2 3">Uncharacterized protein</fullName>
    </submittedName>
</protein>
<organism evidence="2">
    <name type="scientific">Gaeumannomyces tritici (strain R3-111a-1)</name>
    <name type="common">Wheat and barley take-all root rot fungus</name>
    <name type="synonym">Gaeumannomyces graminis var. tritici</name>
    <dbReference type="NCBI Taxonomy" id="644352"/>
    <lineage>
        <taxon>Eukaryota</taxon>
        <taxon>Fungi</taxon>
        <taxon>Dikarya</taxon>
        <taxon>Ascomycota</taxon>
        <taxon>Pezizomycotina</taxon>
        <taxon>Sordariomycetes</taxon>
        <taxon>Sordariomycetidae</taxon>
        <taxon>Magnaporthales</taxon>
        <taxon>Magnaporthaceae</taxon>
        <taxon>Gaeumannomyces</taxon>
    </lineage>
</organism>
<dbReference type="Proteomes" id="UP000006039">
    <property type="component" value="Unassembled WGS sequence"/>
</dbReference>
<sequence length="291" mass="31367">MKMGINTTTVRAEHAERRPDPVQDSRHVDDEAIPANPNNDDDDSNGRRRQQWADVASVINLAVRGAFPASPAFDAGDPGAFQAHWRAVFAWLHDCVAADAGIATQLADPPLRRFEIRILDDGGGSASAVSGVGACDDDSGNDSDIGCPCRLLPKTAAPSIVLRNDRGVTKVDLVRGLSRYLYGSDQPPLVYRQQGPAGRDDCSPTAAADDNDDDPPLSQQRGPALPYEAGWMGSYDGIWVYCCPPDQFASRIRDERDAAASGAAQSNNAKTDRASMLHSRGQQRAKTRLRL</sequence>
<keyword evidence="4" id="KW-1185">Reference proteome</keyword>
<feature type="region of interest" description="Disordered" evidence="1">
    <location>
        <begin position="1"/>
        <end position="49"/>
    </location>
</feature>
<name>J3P8Q8_GAET3</name>
<feature type="compositionally biased region" description="Low complexity" evidence="1">
    <location>
        <begin position="259"/>
        <end position="269"/>
    </location>
</feature>
<proteinExistence type="predicted"/>
<dbReference type="VEuPathDB" id="FungiDB:GGTG_09893"/>
<dbReference type="eggNOG" id="ENOG502RKX1">
    <property type="taxonomic scope" value="Eukaryota"/>
</dbReference>
<dbReference type="EMBL" id="GL385399">
    <property type="protein sequence ID" value="EJT73042.1"/>
    <property type="molecule type" value="Genomic_DNA"/>
</dbReference>
<feature type="region of interest" description="Disordered" evidence="1">
    <location>
        <begin position="259"/>
        <end position="291"/>
    </location>
</feature>
<reference evidence="3" key="5">
    <citation type="submission" date="2018-04" db="UniProtKB">
        <authorList>
            <consortium name="EnsemblFungi"/>
        </authorList>
    </citation>
    <scope>IDENTIFICATION</scope>
    <source>
        <strain evidence="3">R3-111a-1</strain>
    </source>
</reference>